<protein>
    <recommendedName>
        <fullName evidence="2">GNAT family N-acetyltransferase</fullName>
    </recommendedName>
</protein>
<dbReference type="AlphaFoldDB" id="A0A6J4MTV5"/>
<organism evidence="1">
    <name type="scientific">uncultured Chloroflexia bacterium</name>
    <dbReference type="NCBI Taxonomy" id="1672391"/>
    <lineage>
        <taxon>Bacteria</taxon>
        <taxon>Bacillati</taxon>
        <taxon>Chloroflexota</taxon>
        <taxon>Chloroflexia</taxon>
        <taxon>environmental samples</taxon>
    </lineage>
</organism>
<reference evidence="1" key="1">
    <citation type="submission" date="2020-02" db="EMBL/GenBank/DDBJ databases">
        <authorList>
            <person name="Meier V. D."/>
        </authorList>
    </citation>
    <scope>NUCLEOTIDE SEQUENCE</scope>
    <source>
        <strain evidence="1">AVDCRST_MAG93</strain>
    </source>
</reference>
<evidence type="ECO:0000313" key="1">
    <source>
        <dbReference type="EMBL" id="CAA9366439.1"/>
    </source>
</evidence>
<gene>
    <name evidence="1" type="ORF">AVDCRST_MAG93-8011</name>
</gene>
<evidence type="ECO:0008006" key="2">
    <source>
        <dbReference type="Google" id="ProtNLM"/>
    </source>
</evidence>
<dbReference type="EMBL" id="CADCTR010002695">
    <property type="protein sequence ID" value="CAA9366439.1"/>
    <property type="molecule type" value="Genomic_DNA"/>
</dbReference>
<proteinExistence type="predicted"/>
<sequence length="47" mass="5299">MSIEPNILLRPYQSSDWPDLCEVHDLARRDELVGSVDPEAFLTALSV</sequence>
<accession>A0A6J4MTV5</accession>
<name>A0A6J4MTV5_9CHLR</name>